<organism evidence="1 2">
    <name type="scientific">Pantoea vagans</name>
    <dbReference type="NCBI Taxonomy" id="470934"/>
    <lineage>
        <taxon>Bacteria</taxon>
        <taxon>Pseudomonadati</taxon>
        <taxon>Pseudomonadota</taxon>
        <taxon>Gammaproteobacteria</taxon>
        <taxon>Enterobacterales</taxon>
        <taxon>Erwiniaceae</taxon>
        <taxon>Pantoea</taxon>
    </lineage>
</organism>
<reference evidence="1 2" key="1">
    <citation type="journal article" date="2018" name="Int J Genomics">
        <title>Comparative Genomics Analysis of Plasmid pPV989-94 from a Clinical Isolate of Pantoea vagans PV989.</title>
        <authorList>
            <person name="Xu L."/>
            <person name="Yin M."/>
            <person name="Zhu T."/>
            <person name="Lu J."/>
            <person name="Bao Q."/>
        </authorList>
    </citation>
    <scope>NUCLEOTIDE SEQUENCE [LARGE SCALE GENOMIC DNA]</scope>
    <source>
        <strain evidence="1 2">PV989</strain>
    </source>
</reference>
<dbReference type="AlphaFoldDB" id="A0AAN1NP40"/>
<accession>A0AAN1NP40</accession>
<evidence type="ECO:0000313" key="1">
    <source>
        <dbReference type="EMBL" id="AVV36709.1"/>
    </source>
</evidence>
<protein>
    <submittedName>
        <fullName evidence="1">Uncharacterized protein</fullName>
    </submittedName>
</protein>
<name>A0AAN1NP40_9GAMM</name>
<dbReference type="Proteomes" id="UP000241538">
    <property type="component" value="Chromosome"/>
</dbReference>
<dbReference type="EMBL" id="CP028349">
    <property type="protein sequence ID" value="AVV36709.1"/>
    <property type="molecule type" value="Genomic_DNA"/>
</dbReference>
<evidence type="ECO:0000313" key="2">
    <source>
        <dbReference type="Proteomes" id="UP000241538"/>
    </source>
</evidence>
<sequence>MTRKFKPFTSLSRRHRRTRVQHIKNLIYRERERCGGLHYDDCDSENAEAIAAGWVWTWSDVLFLDDQDPTIYWNAEIVTADVARMDIIENRVLNEATAMLDQTQLEDEFRLETVSNYDAKGKIVSYKQVKRTRVAYPQFGGMTYHDYINKRVADILRDTPPVITPGYRIQHGYRSGIGLQIIVAESELTREVIDNAIRTFLAGNMPSLKSI</sequence>
<dbReference type="RefSeq" id="WP_107319335.1">
    <property type="nucleotide sequence ID" value="NZ_CP028349.1"/>
</dbReference>
<gene>
    <name evidence="1" type="ORF">C9381_05665</name>
</gene>
<proteinExistence type="predicted"/>